<name>A0A9D4EBM8_DREPO</name>
<dbReference type="AlphaFoldDB" id="A0A9D4EBM8"/>
<sequence length="61" mass="7102">MYYPADNQVLSSGDYTVSSFKMDEEMEHCVPRRLVLENRPITNIVKTQNILLSYAFLKKCT</sequence>
<organism evidence="1 2">
    <name type="scientific">Dreissena polymorpha</name>
    <name type="common">Zebra mussel</name>
    <name type="synonym">Mytilus polymorpha</name>
    <dbReference type="NCBI Taxonomy" id="45954"/>
    <lineage>
        <taxon>Eukaryota</taxon>
        <taxon>Metazoa</taxon>
        <taxon>Spiralia</taxon>
        <taxon>Lophotrochozoa</taxon>
        <taxon>Mollusca</taxon>
        <taxon>Bivalvia</taxon>
        <taxon>Autobranchia</taxon>
        <taxon>Heteroconchia</taxon>
        <taxon>Euheterodonta</taxon>
        <taxon>Imparidentia</taxon>
        <taxon>Neoheterodontei</taxon>
        <taxon>Myida</taxon>
        <taxon>Dreissenoidea</taxon>
        <taxon>Dreissenidae</taxon>
        <taxon>Dreissena</taxon>
    </lineage>
</organism>
<proteinExistence type="predicted"/>
<dbReference type="EMBL" id="JAIWYP010000009">
    <property type="protein sequence ID" value="KAH3775365.1"/>
    <property type="molecule type" value="Genomic_DNA"/>
</dbReference>
<evidence type="ECO:0000313" key="1">
    <source>
        <dbReference type="EMBL" id="KAH3775365.1"/>
    </source>
</evidence>
<accession>A0A9D4EBM8</accession>
<gene>
    <name evidence="1" type="ORF">DPMN_176766</name>
</gene>
<comment type="caution">
    <text evidence="1">The sequence shown here is derived from an EMBL/GenBank/DDBJ whole genome shotgun (WGS) entry which is preliminary data.</text>
</comment>
<evidence type="ECO:0000313" key="2">
    <source>
        <dbReference type="Proteomes" id="UP000828390"/>
    </source>
</evidence>
<reference evidence="1" key="1">
    <citation type="journal article" date="2019" name="bioRxiv">
        <title>The Genome of the Zebra Mussel, Dreissena polymorpha: A Resource for Invasive Species Research.</title>
        <authorList>
            <person name="McCartney M.A."/>
            <person name="Auch B."/>
            <person name="Kono T."/>
            <person name="Mallez S."/>
            <person name="Zhang Y."/>
            <person name="Obille A."/>
            <person name="Becker A."/>
            <person name="Abrahante J.E."/>
            <person name="Garbe J."/>
            <person name="Badalamenti J.P."/>
            <person name="Herman A."/>
            <person name="Mangelson H."/>
            <person name="Liachko I."/>
            <person name="Sullivan S."/>
            <person name="Sone E.D."/>
            <person name="Koren S."/>
            <person name="Silverstein K.A.T."/>
            <person name="Beckman K.B."/>
            <person name="Gohl D.M."/>
        </authorList>
    </citation>
    <scope>NUCLEOTIDE SEQUENCE</scope>
    <source>
        <strain evidence="1">Duluth1</strain>
        <tissue evidence="1">Whole animal</tissue>
    </source>
</reference>
<keyword evidence="2" id="KW-1185">Reference proteome</keyword>
<protein>
    <submittedName>
        <fullName evidence="1">Uncharacterized protein</fullName>
    </submittedName>
</protein>
<dbReference type="Proteomes" id="UP000828390">
    <property type="component" value="Unassembled WGS sequence"/>
</dbReference>
<reference evidence="1" key="2">
    <citation type="submission" date="2020-11" db="EMBL/GenBank/DDBJ databases">
        <authorList>
            <person name="McCartney M.A."/>
            <person name="Auch B."/>
            <person name="Kono T."/>
            <person name="Mallez S."/>
            <person name="Becker A."/>
            <person name="Gohl D.M."/>
            <person name="Silverstein K.A.T."/>
            <person name="Koren S."/>
            <person name="Bechman K.B."/>
            <person name="Herman A."/>
            <person name="Abrahante J.E."/>
            <person name="Garbe J."/>
        </authorList>
    </citation>
    <scope>NUCLEOTIDE SEQUENCE</scope>
    <source>
        <strain evidence="1">Duluth1</strain>
        <tissue evidence="1">Whole animal</tissue>
    </source>
</reference>